<dbReference type="PRINTS" id="PR00260">
    <property type="entry name" value="CHEMTRNSDUCR"/>
</dbReference>
<dbReference type="eggNOG" id="COG0840">
    <property type="taxonomic scope" value="Bacteria"/>
</dbReference>
<evidence type="ECO:0000256" key="3">
    <source>
        <dbReference type="PROSITE-ProRule" id="PRU00284"/>
    </source>
</evidence>
<feature type="domain" description="Methyl-accepting transducer" evidence="5">
    <location>
        <begin position="285"/>
        <end position="522"/>
    </location>
</feature>
<evidence type="ECO:0000256" key="2">
    <source>
        <dbReference type="ARBA" id="ARBA00029447"/>
    </source>
</evidence>
<feature type="transmembrane region" description="Helical" evidence="4">
    <location>
        <begin position="186"/>
        <end position="210"/>
    </location>
</feature>
<evidence type="ECO:0000259" key="5">
    <source>
        <dbReference type="PROSITE" id="PS50111"/>
    </source>
</evidence>
<dbReference type="Proteomes" id="UP000014155">
    <property type="component" value="Unassembled WGS sequence"/>
</dbReference>
<dbReference type="GO" id="GO:0004888">
    <property type="term" value="F:transmembrane signaling receptor activity"/>
    <property type="evidence" value="ECO:0007669"/>
    <property type="project" value="InterPro"/>
</dbReference>
<dbReference type="PROSITE" id="PS50885">
    <property type="entry name" value="HAMP"/>
    <property type="match status" value="1"/>
</dbReference>
<evidence type="ECO:0000256" key="4">
    <source>
        <dbReference type="SAM" id="Phobius"/>
    </source>
</evidence>
<dbReference type="AlphaFoldDB" id="S0FGH7"/>
<evidence type="ECO:0000313" key="8">
    <source>
        <dbReference type="Proteomes" id="UP000014155"/>
    </source>
</evidence>
<keyword evidence="4" id="KW-0472">Membrane</keyword>
<dbReference type="EMBL" id="AORV01000059">
    <property type="protein sequence ID" value="EMS70147.1"/>
    <property type="molecule type" value="Genomic_DNA"/>
</dbReference>
<dbReference type="InterPro" id="IPR024478">
    <property type="entry name" value="HlyB_4HB_MCP"/>
</dbReference>
<dbReference type="InterPro" id="IPR004089">
    <property type="entry name" value="MCPsignal_dom"/>
</dbReference>
<comment type="caution">
    <text evidence="7">The sequence shown here is derived from an EMBL/GenBank/DDBJ whole genome shotgun (WGS) entry which is preliminary data.</text>
</comment>
<dbReference type="Gene3D" id="1.10.287.950">
    <property type="entry name" value="Methyl-accepting chemotaxis protein"/>
    <property type="match status" value="1"/>
</dbReference>
<proteinExistence type="inferred from homology"/>
<evidence type="ECO:0000313" key="7">
    <source>
        <dbReference type="EMBL" id="EMS70147.1"/>
    </source>
</evidence>
<keyword evidence="1 3" id="KW-0807">Transducer</keyword>
<dbReference type="SUPFAM" id="SSF58104">
    <property type="entry name" value="Methyl-accepting chemotaxis protein (MCP) signaling domain"/>
    <property type="match status" value="1"/>
</dbReference>
<dbReference type="PANTHER" id="PTHR32089">
    <property type="entry name" value="METHYL-ACCEPTING CHEMOTAXIS PROTEIN MCPB"/>
    <property type="match status" value="1"/>
</dbReference>
<comment type="similarity">
    <text evidence="2">Belongs to the methyl-accepting chemotaxis (MCP) protein family.</text>
</comment>
<feature type="domain" description="HAMP" evidence="6">
    <location>
        <begin position="211"/>
        <end position="266"/>
    </location>
</feature>
<dbReference type="RefSeq" id="WP_004628959.1">
    <property type="nucleotide sequence ID" value="NZ_AORV01000059.1"/>
</dbReference>
<dbReference type="SMART" id="SM00304">
    <property type="entry name" value="HAMP"/>
    <property type="match status" value="1"/>
</dbReference>
<dbReference type="Pfam" id="PF00672">
    <property type="entry name" value="HAMP"/>
    <property type="match status" value="1"/>
</dbReference>
<accession>S0FGH7</accession>
<organism evidence="7 8">
    <name type="scientific">Ruminiclostridium cellobioparum subsp. termitidis CT1112</name>
    <dbReference type="NCBI Taxonomy" id="1195236"/>
    <lineage>
        <taxon>Bacteria</taxon>
        <taxon>Bacillati</taxon>
        <taxon>Bacillota</taxon>
        <taxon>Clostridia</taxon>
        <taxon>Eubacteriales</taxon>
        <taxon>Oscillospiraceae</taxon>
        <taxon>Ruminiclostridium</taxon>
    </lineage>
</organism>
<dbReference type="Pfam" id="PF00015">
    <property type="entry name" value="MCPsignal"/>
    <property type="match status" value="1"/>
</dbReference>
<keyword evidence="8" id="KW-1185">Reference proteome</keyword>
<dbReference type="CDD" id="cd06225">
    <property type="entry name" value="HAMP"/>
    <property type="match status" value="1"/>
</dbReference>
<dbReference type="InterPro" id="IPR003660">
    <property type="entry name" value="HAMP_dom"/>
</dbReference>
<dbReference type="GO" id="GO:0006935">
    <property type="term" value="P:chemotaxis"/>
    <property type="evidence" value="ECO:0007669"/>
    <property type="project" value="InterPro"/>
</dbReference>
<dbReference type="InterPro" id="IPR004090">
    <property type="entry name" value="Chemotax_Me-accpt_rcpt"/>
</dbReference>
<dbReference type="GO" id="GO:0016020">
    <property type="term" value="C:membrane"/>
    <property type="evidence" value="ECO:0007669"/>
    <property type="project" value="InterPro"/>
</dbReference>
<sequence>MFKNMKVFNKVLVMAIFSLILLLYQGAVSYYFLNVANSGIDSLYNNYLKGTEYINDIRANSRANEANLLYIILNTGNKTFQEEKLKDLDLRTQTISEDISRLKELEIDDFEVDALSSASLNVKNFNEARDEIIKLAMAGDQKSAMKKYSDNVKYMNDYQQQYQELAKSLVNLSMAIHTDSENNKKIAIAFLIGTFLIAAALGLILAIIIARSISRPLNSAARHLNIIGSGDLSQEIPETYKKHKDEVGQIINSIGKMQMSLTDILRTVKYEADRSMEHIAVTHERIEELNGEVAAITGTAQELSAGMQETAASAQEMTATAHEIETAVENVASKALEEVNIATDINQRAGNIKQKATDSLNEARQLFETAQEKLNSSLIHVKKVDQIGEMYSTILAITEQTNLLALNAAIEAARAGEHGKGFSVVADEIRKLADESKNTVSKLQNITNLVTGSVADLADNSTNMLKFMNERVLNDYSLLLETSEQYSKDAIYYYDNSTDLSATCEQLLATIQNMVSAINEIALAANEGAADINDIARKTMTINEKSAETKEMTFNIKESSDRMIEQAARFIITPGNDAGRDTGI</sequence>
<gene>
    <name evidence="7" type="ORF">CTER_4131</name>
</gene>
<dbReference type="GO" id="GO:0007165">
    <property type="term" value="P:signal transduction"/>
    <property type="evidence" value="ECO:0007669"/>
    <property type="project" value="UniProtKB-KW"/>
</dbReference>
<keyword evidence="4" id="KW-1133">Transmembrane helix</keyword>
<evidence type="ECO:0000256" key="1">
    <source>
        <dbReference type="ARBA" id="ARBA00023224"/>
    </source>
</evidence>
<reference evidence="7 8" key="1">
    <citation type="journal article" date="2013" name="Genome Announc.">
        <title>Draft Genome Sequence of the Cellulolytic, Mesophilic, Anaerobic Bacterium Clostridium termitidis Strain CT1112 (DSM 5398).</title>
        <authorList>
            <person name="Lal S."/>
            <person name="Ramachandran U."/>
            <person name="Zhang X."/>
            <person name="Munir R."/>
            <person name="Sparling R."/>
            <person name="Levin D.B."/>
        </authorList>
    </citation>
    <scope>NUCLEOTIDE SEQUENCE [LARGE SCALE GENOMIC DNA]</scope>
    <source>
        <strain evidence="7 8">CT1112</strain>
    </source>
</reference>
<dbReference type="PANTHER" id="PTHR32089:SF112">
    <property type="entry name" value="LYSOZYME-LIKE PROTEIN-RELATED"/>
    <property type="match status" value="1"/>
</dbReference>
<dbReference type="PATRIC" id="fig|1195236.3.peg.4348"/>
<keyword evidence="4" id="KW-0812">Transmembrane</keyword>
<name>S0FGH7_RUMCE</name>
<protein>
    <submittedName>
        <fullName evidence="7">Methyl-accepting chemotaxis protein</fullName>
    </submittedName>
</protein>
<dbReference type="STRING" id="1195236.CTER_4131"/>
<dbReference type="PROSITE" id="PS50111">
    <property type="entry name" value="CHEMOTAXIS_TRANSDUC_2"/>
    <property type="match status" value="1"/>
</dbReference>
<dbReference type="Pfam" id="PF12729">
    <property type="entry name" value="4HB_MCP_1"/>
    <property type="match status" value="1"/>
</dbReference>
<evidence type="ECO:0000259" key="6">
    <source>
        <dbReference type="PROSITE" id="PS50885"/>
    </source>
</evidence>
<dbReference type="SMART" id="SM00283">
    <property type="entry name" value="MA"/>
    <property type="match status" value="1"/>
</dbReference>
<dbReference type="Gene3D" id="6.10.340.10">
    <property type="match status" value="1"/>
</dbReference>